<feature type="chain" id="PRO_5045090267" evidence="1">
    <location>
        <begin position="19"/>
        <end position="449"/>
    </location>
</feature>
<organism evidence="3 4">
    <name type="scientific">Alishewanella maricola</name>
    <dbReference type="NCBI Taxonomy" id="2795740"/>
    <lineage>
        <taxon>Bacteria</taxon>
        <taxon>Pseudomonadati</taxon>
        <taxon>Pseudomonadota</taxon>
        <taxon>Gammaproteobacteria</taxon>
        <taxon>Alteromonadales</taxon>
        <taxon>Alteromonadaceae</taxon>
        <taxon>Alishewanella</taxon>
    </lineage>
</organism>
<sequence>MRFITLVLLMLTTFAVQADLLVSLQAYENKKYSEAKAGFITLLPLGNPDAAFNLGVMAYYGEGQEINRVEALSYFLLAEKLQHPDASAIVQRVYAEASSDERLQADAAAAKAFAAVIIKQDAQPYRLSKEQPPAAINTPMPIIPEEVTRKNPFGFIVLQYLVDGTGRVQVVDVLDSFPVGAYDFHAMRELRRWEYAATGRPHLMSVQLNFWIAGVMDAGSANRIVNQNNLWTYAQAGSARHQETLGSALNVISMVSGALVYVDKDLSEPGDKLDLTTWFDSRKLKINIEAFDGEVTVQTNAKGEIERVLQSDELIAPEAETLLGMRIRGGKEGIFRLSNSTKQERTFSRLVNRPTILIQQYVPVHEQLTAEYWWRTAATNGDRRAQRILGAKREDWQFYLIQQQDPLAAAWHGARLWLDGEKTEAKALLEQAQAAGYKPATELLQILSL</sequence>
<dbReference type="Gene3D" id="1.25.40.10">
    <property type="entry name" value="Tetratricopeptide repeat domain"/>
    <property type="match status" value="1"/>
</dbReference>
<dbReference type="EMBL" id="JAEINI020000006">
    <property type="protein sequence ID" value="MCB5227360.1"/>
    <property type="molecule type" value="Genomic_DNA"/>
</dbReference>
<keyword evidence="4" id="KW-1185">Reference proteome</keyword>
<evidence type="ECO:0000313" key="3">
    <source>
        <dbReference type="EMBL" id="MCB5227360.1"/>
    </source>
</evidence>
<accession>A0ABS8C5Y1</accession>
<dbReference type="SUPFAM" id="SSF81901">
    <property type="entry name" value="HCP-like"/>
    <property type="match status" value="1"/>
</dbReference>
<dbReference type="Gene3D" id="3.30.2420.10">
    <property type="entry name" value="TonB"/>
    <property type="match status" value="1"/>
</dbReference>
<dbReference type="RefSeq" id="WP_226751421.1">
    <property type="nucleotide sequence ID" value="NZ_JAEINI020000006.1"/>
</dbReference>
<dbReference type="InterPro" id="IPR037682">
    <property type="entry name" value="TonB_C"/>
</dbReference>
<evidence type="ECO:0000256" key="1">
    <source>
        <dbReference type="SAM" id="SignalP"/>
    </source>
</evidence>
<dbReference type="Proteomes" id="UP000633814">
    <property type="component" value="Unassembled WGS sequence"/>
</dbReference>
<reference evidence="3 4" key="1">
    <citation type="submission" date="2021-10" db="EMBL/GenBank/DDBJ databases">
        <title>Alishewanella koreense sp. nov. isolated from seawater of southwestern coast in South Korea and the proposal for the reclassification of Rheinheimera perlucida and Rheinheimera tuosuensis as Arsukibacterium perlucida and Arsukibacterium tuosuensis.</title>
        <authorList>
            <person name="Kim K.H."/>
            <person name="Ruan W."/>
            <person name="Kim K.R."/>
            <person name="Baek J.H."/>
            <person name="Jeon C.O."/>
        </authorList>
    </citation>
    <scope>NUCLEOTIDE SEQUENCE [LARGE SCALE GENOMIC DNA]</scope>
    <source>
        <strain evidence="3 4">16-MA</strain>
    </source>
</reference>
<feature type="domain" description="TonB C-terminal" evidence="2">
    <location>
        <begin position="128"/>
        <end position="219"/>
    </location>
</feature>
<protein>
    <submittedName>
        <fullName evidence="3">SEL1-like repeat protein</fullName>
    </submittedName>
</protein>
<keyword evidence="1" id="KW-0732">Signal</keyword>
<dbReference type="PROSITE" id="PS52015">
    <property type="entry name" value="TONB_CTD"/>
    <property type="match status" value="1"/>
</dbReference>
<comment type="caution">
    <text evidence="3">The sequence shown here is derived from an EMBL/GenBank/DDBJ whole genome shotgun (WGS) entry which is preliminary data.</text>
</comment>
<gene>
    <name evidence="3" type="ORF">JAO78_011095</name>
</gene>
<evidence type="ECO:0000259" key="2">
    <source>
        <dbReference type="PROSITE" id="PS52015"/>
    </source>
</evidence>
<dbReference type="SMART" id="SM00671">
    <property type="entry name" value="SEL1"/>
    <property type="match status" value="1"/>
</dbReference>
<evidence type="ECO:0000313" key="4">
    <source>
        <dbReference type="Proteomes" id="UP000633814"/>
    </source>
</evidence>
<dbReference type="InterPro" id="IPR006597">
    <property type="entry name" value="Sel1-like"/>
</dbReference>
<dbReference type="SUPFAM" id="SSF74653">
    <property type="entry name" value="TolA/TonB C-terminal domain"/>
    <property type="match status" value="1"/>
</dbReference>
<proteinExistence type="predicted"/>
<dbReference type="InterPro" id="IPR011990">
    <property type="entry name" value="TPR-like_helical_dom_sf"/>
</dbReference>
<feature type="signal peptide" evidence="1">
    <location>
        <begin position="1"/>
        <end position="18"/>
    </location>
</feature>
<name>A0ABS8C5Y1_9ALTE</name>